<accession>A0A0R2PTL1</accession>
<evidence type="ECO:0000256" key="2">
    <source>
        <dbReference type="ARBA" id="ARBA00022679"/>
    </source>
</evidence>
<dbReference type="GO" id="GO:0000287">
    <property type="term" value="F:magnesium ion binding"/>
    <property type="evidence" value="ECO:0007669"/>
    <property type="project" value="UniProtKB-UniRule"/>
</dbReference>
<dbReference type="AlphaFoldDB" id="A0A0R2PTL1"/>
<protein>
    <recommendedName>
        <fullName evidence="8">Holo-[acyl-carrier-protein] synthase</fullName>
        <shortName evidence="8">Holo-ACP synthase</shortName>
        <ecNumber evidence="8">2.7.8.7</ecNumber>
    </recommendedName>
    <alternativeName>
        <fullName evidence="8">4'-phosphopantetheinyl transferase AcpS</fullName>
    </alternativeName>
</protein>
<dbReference type="SUPFAM" id="SSF56214">
    <property type="entry name" value="4'-phosphopantetheinyl transferase"/>
    <property type="match status" value="1"/>
</dbReference>
<evidence type="ECO:0000256" key="8">
    <source>
        <dbReference type="HAMAP-Rule" id="MF_00101"/>
    </source>
</evidence>
<keyword evidence="1 8" id="KW-0444">Lipid biosynthesis</keyword>
<dbReference type="NCBIfam" id="TIGR00516">
    <property type="entry name" value="acpS"/>
    <property type="match status" value="1"/>
</dbReference>
<keyword evidence="4 8" id="KW-0276">Fatty acid metabolism</keyword>
<evidence type="ECO:0000256" key="7">
    <source>
        <dbReference type="ARBA" id="ARBA00023160"/>
    </source>
</evidence>
<gene>
    <name evidence="8" type="primary">acpS</name>
    <name evidence="10" type="ORF">ABR63_00150</name>
</gene>
<keyword evidence="6 8" id="KW-0443">Lipid metabolism</keyword>
<proteinExistence type="inferred from homology"/>
<evidence type="ECO:0000313" key="10">
    <source>
        <dbReference type="EMBL" id="KRO41305.1"/>
    </source>
</evidence>
<keyword evidence="3 8" id="KW-0479">Metal-binding</keyword>
<name>A0A0R2PTL1_9GAMM</name>
<dbReference type="InterPro" id="IPR002582">
    <property type="entry name" value="ACPS"/>
</dbReference>
<evidence type="ECO:0000256" key="3">
    <source>
        <dbReference type="ARBA" id="ARBA00022723"/>
    </source>
</evidence>
<keyword evidence="7 8" id="KW-0275">Fatty acid biosynthesis</keyword>
<comment type="similarity">
    <text evidence="8">Belongs to the P-Pant transferase superfamily. AcpS family.</text>
</comment>
<keyword evidence="8" id="KW-0963">Cytoplasm</keyword>
<comment type="function">
    <text evidence="8">Transfers the 4'-phosphopantetheine moiety from coenzyme A to a Ser of acyl-carrier-protein.</text>
</comment>
<dbReference type="InterPro" id="IPR008278">
    <property type="entry name" value="4-PPantetheinyl_Trfase_dom"/>
</dbReference>
<evidence type="ECO:0000259" key="9">
    <source>
        <dbReference type="Pfam" id="PF01648"/>
    </source>
</evidence>
<comment type="catalytic activity">
    <reaction evidence="8">
        <text>apo-[ACP] + CoA = holo-[ACP] + adenosine 3',5'-bisphosphate + H(+)</text>
        <dbReference type="Rhea" id="RHEA:12068"/>
        <dbReference type="Rhea" id="RHEA-COMP:9685"/>
        <dbReference type="Rhea" id="RHEA-COMP:9690"/>
        <dbReference type="ChEBI" id="CHEBI:15378"/>
        <dbReference type="ChEBI" id="CHEBI:29999"/>
        <dbReference type="ChEBI" id="CHEBI:57287"/>
        <dbReference type="ChEBI" id="CHEBI:58343"/>
        <dbReference type="ChEBI" id="CHEBI:64479"/>
        <dbReference type="EC" id="2.7.8.7"/>
    </reaction>
</comment>
<evidence type="ECO:0000256" key="5">
    <source>
        <dbReference type="ARBA" id="ARBA00022842"/>
    </source>
</evidence>
<keyword evidence="5 8" id="KW-0460">Magnesium</keyword>
<comment type="subcellular location">
    <subcellularLocation>
        <location evidence="8">Cytoplasm</location>
    </subcellularLocation>
</comment>
<feature type="binding site" evidence="8">
    <location>
        <position position="57"/>
    </location>
    <ligand>
        <name>Mg(2+)</name>
        <dbReference type="ChEBI" id="CHEBI:18420"/>
    </ligand>
</feature>
<dbReference type="GO" id="GO:0006633">
    <property type="term" value="P:fatty acid biosynthetic process"/>
    <property type="evidence" value="ECO:0007669"/>
    <property type="project" value="UniProtKB-UniRule"/>
</dbReference>
<comment type="caution">
    <text evidence="10">The sequence shown here is derived from an EMBL/GenBank/DDBJ whole genome shotgun (WGS) entry which is preliminary data.</text>
</comment>
<evidence type="ECO:0000313" key="11">
    <source>
        <dbReference type="Proteomes" id="UP000050874"/>
    </source>
</evidence>
<dbReference type="InterPro" id="IPR004568">
    <property type="entry name" value="Ppantetheine-prot_Trfase_dom"/>
</dbReference>
<dbReference type="GO" id="GO:0008897">
    <property type="term" value="F:holo-[acyl-carrier-protein] synthase activity"/>
    <property type="evidence" value="ECO:0007669"/>
    <property type="project" value="UniProtKB-UniRule"/>
</dbReference>
<feature type="binding site" evidence="8">
    <location>
        <position position="8"/>
    </location>
    <ligand>
        <name>Mg(2+)</name>
        <dbReference type="ChEBI" id="CHEBI:18420"/>
    </ligand>
</feature>
<feature type="domain" description="4'-phosphopantetheinyl transferase" evidence="9">
    <location>
        <begin position="4"/>
        <end position="119"/>
    </location>
</feature>
<dbReference type="NCBIfam" id="TIGR00556">
    <property type="entry name" value="pantethn_trn"/>
    <property type="match status" value="1"/>
</dbReference>
<evidence type="ECO:0000256" key="4">
    <source>
        <dbReference type="ARBA" id="ARBA00022832"/>
    </source>
</evidence>
<sequence>MIFGIGTDIVDLERIKAMKAPLAFAKKILGPDELPHFIALREGQRLAYLGKQFAAKEAIVKAFGTGFRAPLFPQTIQILRDHSGKPEVVYSKEAKSYAESLGINKSHVSLCDERNHLIAFAILEG</sequence>
<dbReference type="EMBL" id="LIAV01000009">
    <property type="protein sequence ID" value="KRO41305.1"/>
    <property type="molecule type" value="Genomic_DNA"/>
</dbReference>
<evidence type="ECO:0000256" key="1">
    <source>
        <dbReference type="ARBA" id="ARBA00022516"/>
    </source>
</evidence>
<dbReference type="Proteomes" id="UP000050874">
    <property type="component" value="Unassembled WGS sequence"/>
</dbReference>
<reference evidence="11" key="1">
    <citation type="submission" date="2015-10" db="EMBL/GenBank/DDBJ databases">
        <title>Metagenome-Assembled Genomes uncover a global brackish microbiome.</title>
        <authorList>
            <person name="Hugerth L.W."/>
            <person name="Larsson J."/>
            <person name="Alneberg J."/>
            <person name="Lindh M.V."/>
            <person name="Legrand C."/>
            <person name="Pinhassi J."/>
            <person name="Andersson A."/>
        </authorList>
    </citation>
    <scope>NUCLEOTIDE SEQUENCE [LARGE SCALE GENOMIC DNA]</scope>
</reference>
<dbReference type="Gene3D" id="3.90.470.20">
    <property type="entry name" value="4'-phosphopantetheinyl transferase domain"/>
    <property type="match status" value="1"/>
</dbReference>
<dbReference type="HAMAP" id="MF_00101">
    <property type="entry name" value="AcpS"/>
    <property type="match status" value="1"/>
</dbReference>
<organism evidence="10 11">
    <name type="scientific">SAR86 cluster bacterium BACL1 MAG-120920-bin57</name>
    <dbReference type="NCBI Taxonomy" id="1655571"/>
    <lineage>
        <taxon>Bacteria</taxon>
        <taxon>Pseudomonadati</taxon>
        <taxon>Pseudomonadota</taxon>
        <taxon>Gammaproteobacteria</taxon>
        <taxon>SAR86 cluster</taxon>
    </lineage>
</organism>
<dbReference type="Pfam" id="PF01648">
    <property type="entry name" value="ACPS"/>
    <property type="match status" value="1"/>
</dbReference>
<comment type="cofactor">
    <cofactor evidence="8">
        <name>Mg(2+)</name>
        <dbReference type="ChEBI" id="CHEBI:18420"/>
    </cofactor>
</comment>
<evidence type="ECO:0000256" key="6">
    <source>
        <dbReference type="ARBA" id="ARBA00023098"/>
    </source>
</evidence>
<keyword evidence="2 8" id="KW-0808">Transferase</keyword>
<dbReference type="EC" id="2.7.8.7" evidence="8"/>
<dbReference type="InterPro" id="IPR037143">
    <property type="entry name" value="4-PPantetheinyl_Trfase_dom_sf"/>
</dbReference>
<dbReference type="GO" id="GO:0005737">
    <property type="term" value="C:cytoplasm"/>
    <property type="evidence" value="ECO:0007669"/>
    <property type="project" value="UniProtKB-SubCell"/>
</dbReference>